<keyword evidence="2" id="KW-1185">Reference proteome</keyword>
<dbReference type="Pfam" id="PF12784">
    <property type="entry name" value="PDDEXK_2"/>
    <property type="match status" value="1"/>
</dbReference>
<dbReference type="Proteomes" id="UP000033684">
    <property type="component" value="Unassembled WGS sequence"/>
</dbReference>
<protein>
    <recommendedName>
        <fullName evidence="3">Rpn family recombination-promoting nuclease/putative transposase</fullName>
    </recommendedName>
</protein>
<sequence length="252" mass="29291">MIQVASLRYGVIFKKAFSQPDIFKAFVKAILGIDLEIERVETEKSFDPLIGKVDLRFDLFAEDVKNRIIVDIQHARYEDHYDRFLHYHCAALLDLIDSSKSYRPDTRVFTIVVLTSGDRHKKDVLTIDFDPKDADGQGINEIEHKIIYLCPKYVNEQTPKAYREWLQAIDDTLDEQVDETRYRQAAIKKVITLITKELITPKERADMIEEYNRAELARKEAMESWLQGLEKGIEQGLKQGIEKGIDEGIKKR</sequence>
<gene>
    <name evidence="1" type="ORF">VZ94_04030</name>
</gene>
<evidence type="ECO:0000313" key="1">
    <source>
        <dbReference type="EMBL" id="KJV07535.1"/>
    </source>
</evidence>
<dbReference type="PATRIC" id="fig|1632867.3.peg.3522"/>
<proteinExistence type="predicted"/>
<evidence type="ECO:0000313" key="2">
    <source>
        <dbReference type="Proteomes" id="UP000033684"/>
    </source>
</evidence>
<accession>A0A0F3ILA7</accession>
<reference evidence="2" key="1">
    <citation type="submission" date="2015-03" db="EMBL/GenBank/DDBJ databases">
        <title>Draft genome sequence of a novel methanotroph (Sn10-6) isolated from flooded ricefield rhizosphere in India.</title>
        <authorList>
            <person name="Pandit P.S."/>
            <person name="Pore S.D."/>
            <person name="Arora P."/>
            <person name="Kapse N.G."/>
            <person name="Dhakephalkar P.K."/>
            <person name="Rahalkar M.C."/>
        </authorList>
    </citation>
    <scope>NUCLEOTIDE SEQUENCE [LARGE SCALE GENOMIC DNA]</scope>
    <source>
        <strain evidence="2">Sn10-6</strain>
    </source>
</reference>
<name>A0A0F3ILA7_9GAMM</name>
<dbReference type="RefSeq" id="WP_045778253.1">
    <property type="nucleotide sequence ID" value="NZ_LAJX01000029.1"/>
</dbReference>
<comment type="caution">
    <text evidence="1">The sequence shown here is derived from an EMBL/GenBank/DDBJ whole genome shotgun (WGS) entry which is preliminary data.</text>
</comment>
<dbReference type="AlphaFoldDB" id="A0A0F3ILA7"/>
<evidence type="ECO:0008006" key="3">
    <source>
        <dbReference type="Google" id="ProtNLM"/>
    </source>
</evidence>
<organism evidence="1 2">
    <name type="scientific">Methylocucumis oryzae</name>
    <dbReference type="NCBI Taxonomy" id="1632867"/>
    <lineage>
        <taxon>Bacteria</taxon>
        <taxon>Pseudomonadati</taxon>
        <taxon>Pseudomonadota</taxon>
        <taxon>Gammaproteobacteria</taxon>
        <taxon>Methylococcales</taxon>
        <taxon>Methylococcaceae</taxon>
        <taxon>Methylocucumis</taxon>
    </lineage>
</organism>
<reference evidence="1 2" key="2">
    <citation type="journal article" date="2016" name="Microb. Ecol.">
        <title>Genome Characteristics of a Novel Type I Methanotroph (Sn10-6) Isolated from a Flooded Indian Rice Field.</title>
        <authorList>
            <person name="Rahalkar M.C."/>
            <person name="Pandit P.S."/>
            <person name="Dhakephalkar P.K."/>
            <person name="Pore S."/>
            <person name="Arora P."/>
            <person name="Kapse N."/>
        </authorList>
    </citation>
    <scope>NUCLEOTIDE SEQUENCE [LARGE SCALE GENOMIC DNA]</scope>
    <source>
        <strain evidence="1 2">Sn10-6</strain>
    </source>
</reference>
<dbReference type="EMBL" id="LAJX01000029">
    <property type="protein sequence ID" value="KJV07535.1"/>
    <property type="molecule type" value="Genomic_DNA"/>
</dbReference>